<dbReference type="Proteomes" id="UP001623661">
    <property type="component" value="Unassembled WGS sequence"/>
</dbReference>
<name>A0ABW8TUJ6_9CLOT</name>
<organism evidence="1 2">
    <name type="scientific">Candidatus Clostridium radicumherbarum</name>
    <dbReference type="NCBI Taxonomy" id="3381662"/>
    <lineage>
        <taxon>Bacteria</taxon>
        <taxon>Bacillati</taxon>
        <taxon>Bacillota</taxon>
        <taxon>Clostridia</taxon>
        <taxon>Eubacteriales</taxon>
        <taxon>Clostridiaceae</taxon>
        <taxon>Clostridium</taxon>
    </lineage>
</organism>
<accession>A0ABW8TUJ6</accession>
<comment type="caution">
    <text evidence="1">The sequence shown here is derived from an EMBL/GenBank/DDBJ whole genome shotgun (WGS) entry which is preliminary data.</text>
</comment>
<evidence type="ECO:0000313" key="2">
    <source>
        <dbReference type="Proteomes" id="UP001623661"/>
    </source>
</evidence>
<dbReference type="EMBL" id="JBJHZY010000003">
    <property type="protein sequence ID" value="MFL0269362.1"/>
    <property type="molecule type" value="Genomic_DNA"/>
</dbReference>
<reference evidence="1 2" key="1">
    <citation type="submission" date="2024-11" db="EMBL/GenBank/DDBJ databases">
        <authorList>
            <person name="Heng Y.C."/>
            <person name="Lim A.C.H."/>
            <person name="Lee J.K.Y."/>
            <person name="Kittelmann S."/>
        </authorList>
    </citation>
    <scope>NUCLEOTIDE SEQUENCE [LARGE SCALE GENOMIC DNA]</scope>
    <source>
        <strain evidence="1 2">WILCCON 0202</strain>
    </source>
</reference>
<protein>
    <submittedName>
        <fullName evidence="1">Uncharacterized protein</fullName>
    </submittedName>
</protein>
<evidence type="ECO:0000313" key="1">
    <source>
        <dbReference type="EMBL" id="MFL0269362.1"/>
    </source>
</evidence>
<keyword evidence="2" id="KW-1185">Reference proteome</keyword>
<gene>
    <name evidence="1" type="ORF">ACJDUH_14835</name>
</gene>
<proteinExistence type="predicted"/>
<dbReference type="RefSeq" id="WP_406765987.1">
    <property type="nucleotide sequence ID" value="NZ_JBJHZY010000003.1"/>
</dbReference>
<sequence length="175" mass="21052">MEIINNQRFITNSQLEEVINMLGEDYRPSGIVVFEGLIDILKYRIKRCLHITEYEVKGMPESYYGQTVKYMILTDTIKLFFNYKKNIKDKEEKQANFIYDLVAELRRRYCLGEKLKDRQQESIEVSDIVSTYTELLNEPYVSLIYKFTSNFMNQNADWLSVVMDWKEQWTFEEEK</sequence>